<dbReference type="EMBL" id="KZ084094">
    <property type="protein sequence ID" value="OSD04990.1"/>
    <property type="molecule type" value="Genomic_DNA"/>
</dbReference>
<dbReference type="AlphaFoldDB" id="A0A1Y2IV15"/>
<gene>
    <name evidence="2" type="ORF">PYCCODRAFT_1465448</name>
</gene>
<dbReference type="SUPFAM" id="SSF56112">
    <property type="entry name" value="Protein kinase-like (PK-like)"/>
    <property type="match status" value="1"/>
</dbReference>
<dbReference type="Proteomes" id="UP000193067">
    <property type="component" value="Unassembled WGS sequence"/>
</dbReference>
<proteinExistence type="predicted"/>
<accession>A0A1Y2IV15</accession>
<feature type="compositionally biased region" description="Polar residues" evidence="1">
    <location>
        <begin position="260"/>
        <end position="270"/>
    </location>
</feature>
<dbReference type="InterPro" id="IPR011009">
    <property type="entry name" value="Kinase-like_dom_sf"/>
</dbReference>
<feature type="region of interest" description="Disordered" evidence="1">
    <location>
        <begin position="200"/>
        <end position="286"/>
    </location>
</feature>
<dbReference type="OrthoDB" id="2751896at2759"/>
<evidence type="ECO:0000313" key="3">
    <source>
        <dbReference type="Proteomes" id="UP000193067"/>
    </source>
</evidence>
<feature type="compositionally biased region" description="Polar residues" evidence="1">
    <location>
        <begin position="205"/>
        <end position="219"/>
    </location>
</feature>
<protein>
    <recommendedName>
        <fullName evidence="4">Aminoglycoside phosphotransferase domain-containing protein</fullName>
    </recommendedName>
</protein>
<keyword evidence="3" id="KW-1185">Reference proteome</keyword>
<evidence type="ECO:0000313" key="2">
    <source>
        <dbReference type="EMBL" id="OSD04990.1"/>
    </source>
</evidence>
<name>A0A1Y2IV15_TRAC3</name>
<organism evidence="2 3">
    <name type="scientific">Trametes coccinea (strain BRFM310)</name>
    <name type="common">Pycnoporus coccineus</name>
    <dbReference type="NCBI Taxonomy" id="1353009"/>
    <lineage>
        <taxon>Eukaryota</taxon>
        <taxon>Fungi</taxon>
        <taxon>Dikarya</taxon>
        <taxon>Basidiomycota</taxon>
        <taxon>Agaricomycotina</taxon>
        <taxon>Agaricomycetes</taxon>
        <taxon>Polyporales</taxon>
        <taxon>Polyporaceae</taxon>
        <taxon>Trametes</taxon>
    </lineage>
</organism>
<evidence type="ECO:0000256" key="1">
    <source>
        <dbReference type="SAM" id="MobiDB-lite"/>
    </source>
</evidence>
<reference evidence="2 3" key="1">
    <citation type="journal article" date="2015" name="Biotechnol. Biofuels">
        <title>Enhanced degradation of softwood versus hardwood by the white-rot fungus Pycnoporus coccineus.</title>
        <authorList>
            <person name="Couturier M."/>
            <person name="Navarro D."/>
            <person name="Chevret D."/>
            <person name="Henrissat B."/>
            <person name="Piumi F."/>
            <person name="Ruiz-Duenas F.J."/>
            <person name="Martinez A.T."/>
            <person name="Grigoriev I.V."/>
            <person name="Riley R."/>
            <person name="Lipzen A."/>
            <person name="Berrin J.G."/>
            <person name="Master E.R."/>
            <person name="Rosso M.N."/>
        </authorList>
    </citation>
    <scope>NUCLEOTIDE SEQUENCE [LARGE SCALE GENOMIC DNA]</scope>
    <source>
        <strain evidence="2 3">BRFM310</strain>
    </source>
</reference>
<evidence type="ECO:0008006" key="4">
    <source>
        <dbReference type="Google" id="ProtNLM"/>
    </source>
</evidence>
<dbReference type="STRING" id="1353009.A0A1Y2IV15"/>
<sequence length="673" mass="74573">MPQNAATSRRGPIANCVLVLRDLKLSSQELHGTLHDVVARTGAAGKDAAVHDWRTYIQRYDEVVSAASRAASQLRALIRTYLLLQQQKHESKIGDMVVELSNLRSILENYHSDTRKLCDSLQSDIAAFYGRLTPEMLESSSSIGICEQLVAEPEHLPLDATRHNVEHIPKISPGDVSGTHVKTTMLWVLEVVFRLRLKKPRNKNGEPSPSGTGRSQSAGSPPAGAMSDSNKTHETQTPNKHRISLPPCGRLRDFDDSTDIEPTSQMQNGPALSERPSVPAQGRPRTLPSHWARAVSQNAPDAVRMVSTDDIRANQLKEETFRDLVKAIDSVLQELDRLAPRFDTYSELAQHLRNEITAYINAFSGYQALQTLVNHIAGLASDSPLEFEPSDGLPSDNDIISQCSKVYKADLNANIRGTALLDLAGKPFWVKFGHDVTQAEARTQDYVGRAVRARNGADNVFRVPVVYRFFKTDYKGYIAMEFIEGKSCGREDADRVADAVRFLVTIRAPDDQLSPGPVGGGPICHDFFVERRSGIAYPSLESLSSHINGILSHEKRRLKALGVKRIDLRHVDFGPEVEQFGLRLCLSDMNCANFMKDAQGNIVVIDFGATCFLPISFVELALQHFDPFTRLIRQRIVPFEPTQADMLGKASSVLARYQTNRIGLADFEAAKTN</sequence>